<dbReference type="PANTHER" id="PTHR24064">
    <property type="entry name" value="SOLUTE CARRIER FAMILY 22 MEMBER"/>
    <property type="match status" value="1"/>
</dbReference>
<evidence type="ECO:0000259" key="7">
    <source>
        <dbReference type="PROSITE" id="PS50850"/>
    </source>
</evidence>
<dbReference type="Proteomes" id="UP000515145">
    <property type="component" value="Chromosome 17"/>
</dbReference>
<name>A0A6P7K398_9TELE</name>
<keyword evidence="2 6" id="KW-0812">Transmembrane</keyword>
<evidence type="ECO:0000256" key="1">
    <source>
        <dbReference type="ARBA" id="ARBA00004141"/>
    </source>
</evidence>
<feature type="transmembrane region" description="Helical" evidence="6">
    <location>
        <begin position="251"/>
        <end position="270"/>
    </location>
</feature>
<feature type="domain" description="Major facilitator superfamily (MFS) profile" evidence="7">
    <location>
        <begin position="95"/>
        <end position="503"/>
    </location>
</feature>
<keyword evidence="4 6" id="KW-0472">Membrane</keyword>
<feature type="transmembrane region" description="Helical" evidence="6">
    <location>
        <begin position="415"/>
        <end position="439"/>
    </location>
</feature>
<sequence length="527" mass="58168">MVDFGEVLRTIGEFGLFQQLTLIALCFPNFTQPFILASFIFIQSDPERHCNTDWILRADPDLSTGEQLNLTLPREEDGSFSRCRMFVPVDWNISDIREHGLNETTGCRDGWVYTNSLYEATIVTDFDLVCGQTYIVQVIQTVFMAGVLIGSLVFGPFAESFGRKRATQIPSVIMFVSIVTTALSPGVYLYIASQFLVGFGAGGFRVNCIILSTEWIGVSKRSWGACMTQLFSALGQCALAVMIYFVRNWRLAQLITAAPLAVVVVYIWFIPESARWLLSRGRTEEAKKLIIKAATINKRPVPDDLLEKVSVSNTVNKGGLKIIFRSAILTRYFLIVVLAWFSSNLTVYSLYLNIGNLGLNIFLTQLLFGISEIPASLLSMWLLEIFGRKPLFIATLLTGGLSAILILAVPEGLSIVVTCLVVAARFFLLWAVSVTCVLMQELTPTPVRQTATALGTISGRLGGLVAPPLNILSMFSRVIPISVYSSLTLVSGVLGLLLPETKNKELPETVEEAENNRNVSQRNSTKL</sequence>
<feature type="transmembrane region" description="Helical" evidence="6">
    <location>
        <begin position="390"/>
        <end position="409"/>
    </location>
</feature>
<feature type="transmembrane region" description="Helical" evidence="6">
    <location>
        <begin position="322"/>
        <end position="341"/>
    </location>
</feature>
<accession>A0A6P7K398</accession>
<comment type="subcellular location">
    <subcellularLocation>
        <location evidence="1">Membrane</location>
        <topology evidence="1">Multi-pass membrane protein</topology>
    </subcellularLocation>
</comment>
<dbReference type="SUPFAM" id="SSF103473">
    <property type="entry name" value="MFS general substrate transporter"/>
    <property type="match status" value="1"/>
</dbReference>
<feature type="transmembrane region" description="Helical" evidence="6">
    <location>
        <begin position="169"/>
        <end position="191"/>
    </location>
</feature>
<evidence type="ECO:0000256" key="2">
    <source>
        <dbReference type="ARBA" id="ARBA00022692"/>
    </source>
</evidence>
<evidence type="ECO:0000313" key="9">
    <source>
        <dbReference type="RefSeq" id="XP_028283795.1"/>
    </source>
</evidence>
<dbReference type="GO" id="GO:0022857">
    <property type="term" value="F:transmembrane transporter activity"/>
    <property type="evidence" value="ECO:0007669"/>
    <property type="project" value="InterPro"/>
</dbReference>
<reference evidence="9" key="1">
    <citation type="submission" date="2025-08" db="UniProtKB">
        <authorList>
            <consortium name="RefSeq"/>
        </authorList>
    </citation>
    <scope>IDENTIFICATION</scope>
</reference>
<feature type="transmembrane region" description="Helical" evidence="6">
    <location>
        <begin position="134"/>
        <end position="157"/>
    </location>
</feature>
<gene>
    <name evidence="9" type="primary">LOC114450086</name>
</gene>
<organism evidence="8 9">
    <name type="scientific">Parambassis ranga</name>
    <name type="common">Indian glassy fish</name>
    <dbReference type="NCBI Taxonomy" id="210632"/>
    <lineage>
        <taxon>Eukaryota</taxon>
        <taxon>Metazoa</taxon>
        <taxon>Chordata</taxon>
        <taxon>Craniata</taxon>
        <taxon>Vertebrata</taxon>
        <taxon>Euteleostomi</taxon>
        <taxon>Actinopterygii</taxon>
        <taxon>Neopterygii</taxon>
        <taxon>Teleostei</taxon>
        <taxon>Neoteleostei</taxon>
        <taxon>Acanthomorphata</taxon>
        <taxon>Ovalentaria</taxon>
        <taxon>Ambassidae</taxon>
        <taxon>Parambassis</taxon>
    </lineage>
</organism>
<evidence type="ECO:0000256" key="5">
    <source>
        <dbReference type="SAM" id="MobiDB-lite"/>
    </source>
</evidence>
<evidence type="ECO:0000256" key="4">
    <source>
        <dbReference type="ARBA" id="ARBA00023136"/>
    </source>
</evidence>
<dbReference type="InterPro" id="IPR036259">
    <property type="entry name" value="MFS_trans_sf"/>
</dbReference>
<keyword evidence="3 6" id="KW-1133">Transmembrane helix</keyword>
<evidence type="ECO:0000256" key="3">
    <source>
        <dbReference type="ARBA" id="ARBA00022989"/>
    </source>
</evidence>
<dbReference type="InterPro" id="IPR005829">
    <property type="entry name" value="Sugar_transporter_CS"/>
</dbReference>
<dbReference type="Pfam" id="PF00083">
    <property type="entry name" value="Sugar_tr"/>
    <property type="match status" value="1"/>
</dbReference>
<evidence type="ECO:0000313" key="8">
    <source>
        <dbReference type="Proteomes" id="UP000515145"/>
    </source>
</evidence>
<dbReference type="GeneID" id="114450086"/>
<dbReference type="InterPro" id="IPR020846">
    <property type="entry name" value="MFS_dom"/>
</dbReference>
<feature type="transmembrane region" description="Helical" evidence="6">
    <location>
        <begin position="361"/>
        <end position="383"/>
    </location>
</feature>
<dbReference type="InterPro" id="IPR005828">
    <property type="entry name" value="MFS_sugar_transport-like"/>
</dbReference>
<dbReference type="OrthoDB" id="5296287at2759"/>
<dbReference type="RefSeq" id="XP_028283795.1">
    <property type="nucleotide sequence ID" value="XM_028427994.1"/>
</dbReference>
<feature type="transmembrane region" description="Helical" evidence="6">
    <location>
        <begin position="223"/>
        <end position="245"/>
    </location>
</feature>
<feature type="transmembrane region" description="Helical" evidence="6">
    <location>
        <begin position="197"/>
        <end position="216"/>
    </location>
</feature>
<evidence type="ECO:0000256" key="6">
    <source>
        <dbReference type="SAM" id="Phobius"/>
    </source>
</evidence>
<dbReference type="PROSITE" id="PS00217">
    <property type="entry name" value="SUGAR_TRANSPORT_2"/>
    <property type="match status" value="1"/>
</dbReference>
<feature type="region of interest" description="Disordered" evidence="5">
    <location>
        <begin position="507"/>
        <end position="527"/>
    </location>
</feature>
<protein>
    <submittedName>
        <fullName evidence="9">Solute carrier family 22 member 13-like isoform X1</fullName>
    </submittedName>
</protein>
<dbReference type="PROSITE" id="PS00216">
    <property type="entry name" value="SUGAR_TRANSPORT_1"/>
    <property type="match status" value="1"/>
</dbReference>
<dbReference type="PROSITE" id="PS50850">
    <property type="entry name" value="MFS"/>
    <property type="match status" value="1"/>
</dbReference>
<dbReference type="FunCoup" id="A0A6P7K398">
    <property type="interactions" value="6"/>
</dbReference>
<keyword evidence="8" id="KW-1185">Reference proteome</keyword>
<proteinExistence type="predicted"/>
<dbReference type="InParanoid" id="A0A6P7K398"/>
<feature type="compositionally biased region" description="Polar residues" evidence="5">
    <location>
        <begin position="516"/>
        <end position="527"/>
    </location>
</feature>
<dbReference type="AlphaFoldDB" id="A0A6P7K398"/>
<dbReference type="GO" id="GO:0016020">
    <property type="term" value="C:membrane"/>
    <property type="evidence" value="ECO:0007669"/>
    <property type="project" value="UniProtKB-SubCell"/>
</dbReference>
<dbReference type="Gene3D" id="1.20.1250.20">
    <property type="entry name" value="MFS general substrate transporter like domains"/>
    <property type="match status" value="1"/>
</dbReference>